<dbReference type="Pfam" id="PF19481">
    <property type="entry name" value="DUF6017"/>
    <property type="match status" value="1"/>
</dbReference>
<feature type="domain" description="DUF6017" evidence="2">
    <location>
        <begin position="62"/>
        <end position="178"/>
    </location>
</feature>
<proteinExistence type="predicted"/>
<evidence type="ECO:0000256" key="1">
    <source>
        <dbReference type="SAM" id="MobiDB-lite"/>
    </source>
</evidence>
<reference evidence="3 4" key="1">
    <citation type="submission" date="2019-11" db="EMBL/GenBank/DDBJ databases">
        <title>Draft genome sequence of Blautia luti DSM 14534T, isolated from human stool.</title>
        <authorList>
            <person name="Ortiz R."/>
            <person name="Melis-Arcos F."/>
            <person name="Covarrubias P."/>
            <person name="Cardenas J.P."/>
            <person name="Perez-Donoso J."/>
            <person name="Almonacid D."/>
        </authorList>
    </citation>
    <scope>NUCLEOTIDE SEQUENCE [LARGE SCALE GENOMIC DNA]</scope>
    <source>
        <strain evidence="3 4">DSM 14534</strain>
    </source>
</reference>
<evidence type="ECO:0000313" key="4">
    <source>
        <dbReference type="Proteomes" id="UP000437824"/>
    </source>
</evidence>
<gene>
    <name evidence="3" type="ORF">GKZ57_10200</name>
</gene>
<accession>A0A844GHQ4</accession>
<evidence type="ECO:0000313" key="3">
    <source>
        <dbReference type="EMBL" id="MTD61623.1"/>
    </source>
</evidence>
<protein>
    <recommendedName>
        <fullName evidence="2">DUF6017 domain-containing protein</fullName>
    </recommendedName>
</protein>
<feature type="compositionally biased region" description="Basic and acidic residues" evidence="1">
    <location>
        <begin position="182"/>
        <end position="192"/>
    </location>
</feature>
<name>A0A844GHQ4_9FIRM</name>
<comment type="caution">
    <text evidence="3">The sequence shown here is derived from an EMBL/GenBank/DDBJ whole genome shotgun (WGS) entry which is preliminary data.</text>
</comment>
<evidence type="ECO:0000259" key="2">
    <source>
        <dbReference type="Pfam" id="PF19481"/>
    </source>
</evidence>
<dbReference type="Proteomes" id="UP000437824">
    <property type="component" value="Unassembled WGS sequence"/>
</dbReference>
<organism evidence="3 4">
    <name type="scientific">Blautia luti DSM 14534 = JCM 17040</name>
    <dbReference type="NCBI Taxonomy" id="649762"/>
    <lineage>
        <taxon>Bacteria</taxon>
        <taxon>Bacillati</taxon>
        <taxon>Bacillota</taxon>
        <taxon>Clostridia</taxon>
        <taxon>Lachnospirales</taxon>
        <taxon>Lachnospiraceae</taxon>
        <taxon>Blautia</taxon>
    </lineage>
</organism>
<feature type="region of interest" description="Disordered" evidence="1">
    <location>
        <begin position="34"/>
        <end position="55"/>
    </location>
</feature>
<dbReference type="AlphaFoldDB" id="A0A844GHQ4"/>
<feature type="region of interest" description="Disordered" evidence="1">
    <location>
        <begin position="182"/>
        <end position="201"/>
    </location>
</feature>
<dbReference type="EMBL" id="WMBC01000007">
    <property type="protein sequence ID" value="MTD61623.1"/>
    <property type="molecule type" value="Genomic_DNA"/>
</dbReference>
<sequence>MNSEIHITQCSKNRCQEIGKTDTTNNDNIKTYNIKTDKSNQDNSNHHSVKSSALTEDDDTYTRYEQLVKQQIEYEYAVKECQKNEVAYINAMVAIIAKLFCWPGKPVRINGVEYSYAYVKDKLSLITKDHIIYVVEQLRKWRPDISNIYNYLLVCMLRAVDTIDCYYTAQVNHDMGAGNFTDKPDVSDKGQENEELLPWMR</sequence>
<dbReference type="RefSeq" id="WP_154780454.1">
    <property type="nucleotide sequence ID" value="NZ_WMBC01000007.1"/>
</dbReference>
<dbReference type="InterPro" id="IPR046059">
    <property type="entry name" value="DUF6017"/>
</dbReference>